<dbReference type="GO" id="GO:0051694">
    <property type="term" value="P:pointed-end actin filament capping"/>
    <property type="evidence" value="ECO:0007669"/>
    <property type="project" value="InterPro"/>
</dbReference>
<organism evidence="4 5">
    <name type="scientific">Rotaria magnacalcarata</name>
    <dbReference type="NCBI Taxonomy" id="392030"/>
    <lineage>
        <taxon>Eukaryota</taxon>
        <taxon>Metazoa</taxon>
        <taxon>Spiralia</taxon>
        <taxon>Gnathifera</taxon>
        <taxon>Rotifera</taxon>
        <taxon>Eurotatoria</taxon>
        <taxon>Bdelloidea</taxon>
        <taxon>Philodinida</taxon>
        <taxon>Philodinidae</taxon>
        <taxon>Rotaria</taxon>
    </lineage>
</organism>
<dbReference type="Proteomes" id="UP000681720">
    <property type="component" value="Unassembled WGS sequence"/>
</dbReference>
<dbReference type="SUPFAM" id="SSF52047">
    <property type="entry name" value="RNI-like"/>
    <property type="match status" value="1"/>
</dbReference>
<keyword evidence="3" id="KW-0206">Cytoskeleton</keyword>
<evidence type="ECO:0000256" key="3">
    <source>
        <dbReference type="ARBA" id="ARBA00023212"/>
    </source>
</evidence>
<sequence length="117" mass="12751">PDNMTNVEECIEKAKANDKELTKININNIQGVKPDVLKDLLNAIKENTHVEVLAMANVGMTDAVGRSLAELIEANSTLKTVDAQSNRLTGAVVAEIVRSTLKNQTLVELRLSNQVKL</sequence>
<dbReference type="GO" id="GO:0030016">
    <property type="term" value="C:myofibril"/>
    <property type="evidence" value="ECO:0007669"/>
    <property type="project" value="TreeGrafter"/>
</dbReference>
<keyword evidence="2" id="KW-0963">Cytoplasm</keyword>
<dbReference type="GO" id="GO:0030239">
    <property type="term" value="P:myofibril assembly"/>
    <property type="evidence" value="ECO:0007669"/>
    <property type="project" value="TreeGrafter"/>
</dbReference>
<dbReference type="GO" id="GO:0005856">
    <property type="term" value="C:cytoskeleton"/>
    <property type="evidence" value="ECO:0007669"/>
    <property type="project" value="UniProtKB-SubCell"/>
</dbReference>
<evidence type="ECO:0000256" key="1">
    <source>
        <dbReference type="ARBA" id="ARBA00004245"/>
    </source>
</evidence>
<comment type="subcellular location">
    <subcellularLocation>
        <location evidence="1">Cytoplasm</location>
        <location evidence="1">Cytoskeleton</location>
    </subcellularLocation>
</comment>
<reference evidence="4" key="1">
    <citation type="submission" date="2021-02" db="EMBL/GenBank/DDBJ databases">
        <authorList>
            <person name="Nowell W R."/>
        </authorList>
    </citation>
    <scope>NUCLEOTIDE SEQUENCE</scope>
</reference>
<evidence type="ECO:0000256" key="2">
    <source>
        <dbReference type="ARBA" id="ARBA00022490"/>
    </source>
</evidence>
<proteinExistence type="predicted"/>
<protein>
    <recommendedName>
        <fullName evidence="6">Tropomodulin 2</fullName>
    </recommendedName>
</protein>
<name>A0A8S3K3V1_9BILA</name>
<comment type="caution">
    <text evidence="4">The sequence shown here is derived from an EMBL/GenBank/DDBJ whole genome shotgun (WGS) entry which is preliminary data.</text>
</comment>
<feature type="non-terminal residue" evidence="4">
    <location>
        <position position="1"/>
    </location>
</feature>
<evidence type="ECO:0000313" key="5">
    <source>
        <dbReference type="Proteomes" id="UP000681720"/>
    </source>
</evidence>
<dbReference type="GO" id="GO:0005523">
    <property type="term" value="F:tropomyosin binding"/>
    <property type="evidence" value="ECO:0007669"/>
    <property type="project" value="InterPro"/>
</dbReference>
<dbReference type="InterPro" id="IPR032675">
    <property type="entry name" value="LRR_dom_sf"/>
</dbReference>
<evidence type="ECO:0008006" key="6">
    <source>
        <dbReference type="Google" id="ProtNLM"/>
    </source>
</evidence>
<dbReference type="AlphaFoldDB" id="A0A8S3K3V1"/>
<dbReference type="PANTHER" id="PTHR10901">
    <property type="entry name" value="TROPOMODULIN"/>
    <property type="match status" value="1"/>
</dbReference>
<dbReference type="PANTHER" id="PTHR10901:SF6">
    <property type="entry name" value="TROPOMODULIN, ISOFORM N"/>
    <property type="match status" value="1"/>
</dbReference>
<dbReference type="EMBL" id="CAJOBJ010376146">
    <property type="protein sequence ID" value="CAF5225586.1"/>
    <property type="molecule type" value="Genomic_DNA"/>
</dbReference>
<dbReference type="Gene3D" id="3.80.10.10">
    <property type="entry name" value="Ribonuclease Inhibitor"/>
    <property type="match status" value="1"/>
</dbReference>
<gene>
    <name evidence="4" type="ORF">GIL414_LOCUS86676</name>
</gene>
<accession>A0A8S3K3V1</accession>
<evidence type="ECO:0000313" key="4">
    <source>
        <dbReference type="EMBL" id="CAF5225586.1"/>
    </source>
</evidence>
<dbReference type="GO" id="GO:0007015">
    <property type="term" value="P:actin filament organization"/>
    <property type="evidence" value="ECO:0007669"/>
    <property type="project" value="TreeGrafter"/>
</dbReference>
<dbReference type="InterPro" id="IPR004934">
    <property type="entry name" value="TMOD"/>
</dbReference>